<sequence length="130" mass="14333">MDQARRSQNCYRHKNLVECVGSDQCTLTSSKLFTGSCGYFNYSCNADVPKEHNTPPLPQSQRQQEAPAVTTDSCCPTCDHALGWCRTRLRHMSVFVSSSADGDSDDSGGAVLPHLQDYFKESHTFASPPL</sequence>
<dbReference type="EMBL" id="JAGKHQ010001062">
    <property type="protein sequence ID" value="KAG7461454.1"/>
    <property type="molecule type" value="Genomic_DNA"/>
</dbReference>
<dbReference type="Proteomes" id="UP000693946">
    <property type="component" value="Unassembled WGS sequence"/>
</dbReference>
<evidence type="ECO:0000313" key="1">
    <source>
        <dbReference type="EMBL" id="KAG7461454.1"/>
    </source>
</evidence>
<comment type="caution">
    <text evidence="1">The sequence shown here is derived from an EMBL/GenBank/DDBJ whole genome shotgun (WGS) entry which is preliminary data.</text>
</comment>
<reference evidence="1 2" key="1">
    <citation type="journal article" date="2021" name="Sci. Rep.">
        <title>Chromosome anchoring in Senegalese sole (Solea senegalensis) reveals sex-associated markers and genome rearrangements in flatfish.</title>
        <authorList>
            <person name="Guerrero-Cozar I."/>
            <person name="Gomez-Garrido J."/>
            <person name="Berbel C."/>
            <person name="Martinez-Blanch J.F."/>
            <person name="Alioto T."/>
            <person name="Claros M.G."/>
            <person name="Gagnaire P.A."/>
            <person name="Manchado M."/>
        </authorList>
    </citation>
    <scope>NUCLEOTIDE SEQUENCE [LARGE SCALE GENOMIC DNA]</scope>
    <source>
        <strain evidence="1">Sse05_10M</strain>
    </source>
</reference>
<protein>
    <submittedName>
        <fullName evidence="1">Uncharacterized protein</fullName>
    </submittedName>
</protein>
<proteinExistence type="predicted"/>
<name>A0AAV6PFS1_SOLSE</name>
<gene>
    <name evidence="1" type="ORF">JOB18_022243</name>
</gene>
<keyword evidence="2" id="KW-1185">Reference proteome</keyword>
<accession>A0AAV6PFS1</accession>
<evidence type="ECO:0000313" key="2">
    <source>
        <dbReference type="Proteomes" id="UP000693946"/>
    </source>
</evidence>
<organism evidence="1 2">
    <name type="scientific">Solea senegalensis</name>
    <name type="common">Senegalese sole</name>
    <dbReference type="NCBI Taxonomy" id="28829"/>
    <lineage>
        <taxon>Eukaryota</taxon>
        <taxon>Metazoa</taxon>
        <taxon>Chordata</taxon>
        <taxon>Craniata</taxon>
        <taxon>Vertebrata</taxon>
        <taxon>Euteleostomi</taxon>
        <taxon>Actinopterygii</taxon>
        <taxon>Neopterygii</taxon>
        <taxon>Teleostei</taxon>
        <taxon>Neoteleostei</taxon>
        <taxon>Acanthomorphata</taxon>
        <taxon>Carangaria</taxon>
        <taxon>Pleuronectiformes</taxon>
        <taxon>Pleuronectoidei</taxon>
        <taxon>Soleidae</taxon>
        <taxon>Solea</taxon>
    </lineage>
</organism>
<dbReference type="AlphaFoldDB" id="A0AAV6PFS1"/>